<evidence type="ECO:0000313" key="1">
    <source>
        <dbReference type="EMBL" id="EMI56823.1"/>
    </source>
</evidence>
<proteinExistence type="predicted"/>
<dbReference type="EMBL" id="ANOH01000121">
    <property type="protein sequence ID" value="EMI56823.1"/>
    <property type="molecule type" value="Genomic_DNA"/>
</dbReference>
<protein>
    <submittedName>
        <fullName evidence="1">Uncharacterized protein</fullName>
    </submittedName>
</protein>
<comment type="caution">
    <text evidence="1">The sequence shown here is derived from an EMBL/GenBank/DDBJ whole genome shotgun (WGS) entry which is preliminary data.</text>
</comment>
<gene>
    <name evidence="1" type="ORF">RSSM_01766</name>
</gene>
<dbReference type="AlphaFoldDB" id="M5ULC9"/>
<accession>M5ULC9</accession>
<dbReference type="Proteomes" id="UP000011885">
    <property type="component" value="Unassembled WGS sequence"/>
</dbReference>
<sequence>MATGVNTKPSQSGSCASNTRLARIVHECPVVSISLLRRSQLTRVFMEESDQARLRE</sequence>
<dbReference type="PATRIC" id="fig|1263870.3.peg.1889"/>
<organism evidence="1 2">
    <name type="scientific">Rhodopirellula sallentina SM41</name>
    <dbReference type="NCBI Taxonomy" id="1263870"/>
    <lineage>
        <taxon>Bacteria</taxon>
        <taxon>Pseudomonadati</taxon>
        <taxon>Planctomycetota</taxon>
        <taxon>Planctomycetia</taxon>
        <taxon>Pirellulales</taxon>
        <taxon>Pirellulaceae</taxon>
        <taxon>Rhodopirellula</taxon>
    </lineage>
</organism>
<reference evidence="1 2" key="1">
    <citation type="journal article" date="2013" name="Mar. Genomics">
        <title>Expression of sulfatases in Rhodopirellula baltica and the diversity of sulfatases in the genus Rhodopirellula.</title>
        <authorList>
            <person name="Wegner C.E."/>
            <person name="Richter-Heitmann T."/>
            <person name="Klindworth A."/>
            <person name="Klockow C."/>
            <person name="Richter M."/>
            <person name="Achstetter T."/>
            <person name="Glockner F.O."/>
            <person name="Harder J."/>
        </authorList>
    </citation>
    <scope>NUCLEOTIDE SEQUENCE [LARGE SCALE GENOMIC DNA]</scope>
    <source>
        <strain evidence="1 2">SM41</strain>
    </source>
</reference>
<evidence type="ECO:0000313" key="2">
    <source>
        <dbReference type="Proteomes" id="UP000011885"/>
    </source>
</evidence>
<name>M5ULC9_9BACT</name>
<keyword evidence="2" id="KW-1185">Reference proteome</keyword>